<dbReference type="SUPFAM" id="SSF53474">
    <property type="entry name" value="alpha/beta-Hydrolases"/>
    <property type="match status" value="1"/>
</dbReference>
<dbReference type="Gene3D" id="3.40.50.1820">
    <property type="entry name" value="alpha/beta hydrolase"/>
    <property type="match status" value="1"/>
</dbReference>
<dbReference type="Pfam" id="PF07859">
    <property type="entry name" value="Abhydrolase_3"/>
    <property type="match status" value="1"/>
</dbReference>
<dbReference type="PANTHER" id="PTHR23024:SF24">
    <property type="entry name" value="ALPHA_BETA HYDROLASE FOLD-3 DOMAIN-CONTAINING PROTEIN"/>
    <property type="match status" value="1"/>
</dbReference>
<feature type="domain" description="Alpha/beta hydrolase fold-3" evidence="3">
    <location>
        <begin position="69"/>
        <end position="245"/>
    </location>
</feature>
<dbReference type="InterPro" id="IPR002168">
    <property type="entry name" value="Lipase_GDXG_HIS_AS"/>
</dbReference>
<evidence type="ECO:0000256" key="2">
    <source>
        <dbReference type="ARBA" id="ARBA00022801"/>
    </source>
</evidence>
<gene>
    <name evidence="4" type="ORF">SAMN04490369_10895</name>
</gene>
<evidence type="ECO:0000313" key="5">
    <source>
        <dbReference type="Proteomes" id="UP000199493"/>
    </source>
</evidence>
<organism evidence="4 5">
    <name type="scientific">Vreelandella aquamarina</name>
    <dbReference type="NCBI Taxonomy" id="77097"/>
    <lineage>
        <taxon>Bacteria</taxon>
        <taxon>Pseudomonadati</taxon>
        <taxon>Pseudomonadota</taxon>
        <taxon>Gammaproteobacteria</taxon>
        <taxon>Oceanospirillales</taxon>
        <taxon>Halomonadaceae</taxon>
        <taxon>Vreelandella</taxon>
    </lineage>
</organism>
<evidence type="ECO:0000256" key="1">
    <source>
        <dbReference type="ARBA" id="ARBA00010515"/>
    </source>
</evidence>
<reference evidence="4 5" key="1">
    <citation type="submission" date="2016-10" db="EMBL/GenBank/DDBJ databases">
        <authorList>
            <person name="de Groot N.N."/>
        </authorList>
    </citation>
    <scope>NUCLEOTIDE SEQUENCE [LARGE SCALE GENOMIC DNA]</scope>
    <source>
        <strain evidence="4 5">558</strain>
    </source>
</reference>
<dbReference type="PROSITE" id="PS01173">
    <property type="entry name" value="LIPASE_GDXG_HIS"/>
    <property type="match status" value="1"/>
</dbReference>
<comment type="similarity">
    <text evidence="1">Belongs to the 'GDXG' lipolytic enzyme family.</text>
</comment>
<dbReference type="STRING" id="77097.SAMN04490369_10895"/>
<dbReference type="RefSeq" id="WP_089676087.1">
    <property type="nucleotide sequence ID" value="NZ_FODB01000089.1"/>
</dbReference>
<dbReference type="InterPro" id="IPR029058">
    <property type="entry name" value="AB_hydrolase_fold"/>
</dbReference>
<evidence type="ECO:0000259" key="3">
    <source>
        <dbReference type="Pfam" id="PF07859"/>
    </source>
</evidence>
<evidence type="ECO:0000313" key="4">
    <source>
        <dbReference type="EMBL" id="SEO42312.1"/>
    </source>
</evidence>
<protein>
    <submittedName>
        <fullName evidence="4">Acetyl esterase</fullName>
    </submittedName>
</protein>
<dbReference type="InterPro" id="IPR050466">
    <property type="entry name" value="Carboxylest/Gibb_receptor"/>
</dbReference>
<name>A0A1H8PK35_9GAMM</name>
<dbReference type="InterPro" id="IPR013094">
    <property type="entry name" value="AB_hydrolase_3"/>
</dbReference>
<dbReference type="PANTHER" id="PTHR23024">
    <property type="entry name" value="ARYLACETAMIDE DEACETYLASE"/>
    <property type="match status" value="1"/>
</dbReference>
<dbReference type="GO" id="GO:0016787">
    <property type="term" value="F:hydrolase activity"/>
    <property type="evidence" value="ECO:0007669"/>
    <property type="project" value="UniProtKB-KW"/>
</dbReference>
<dbReference type="EMBL" id="FODB01000089">
    <property type="protein sequence ID" value="SEO42312.1"/>
    <property type="molecule type" value="Genomic_DNA"/>
</dbReference>
<dbReference type="Proteomes" id="UP000199493">
    <property type="component" value="Unassembled WGS sequence"/>
</dbReference>
<proteinExistence type="inferred from homology"/>
<dbReference type="AlphaFoldDB" id="A0A1H8PK35"/>
<sequence length="272" mass="29783">MNIETFITHFELGLVELAHSDPAEARQRYDQLCQAFAPPDPQGMRINDELRGCMTLRHFIPTSPKPGRVMYLHGGGFTLGSINSHHGISASLADQLRRHVVSLNYRLAPEADYYDMLADCLNIANVIQPIAIVGDSAGGRLALDLLPRLPHSVPLGLIYPPVGPLNTQTLGPNAPLLSRNDVLSLLPFCPGLSTQIDTLPPNAQLEVLSVEHDPLTAPLEQAVAAWRRNGVQVGYRSANTMVHAALHAHALLPEMQSAWQDFCQALNQRLDH</sequence>
<keyword evidence="2" id="KW-0378">Hydrolase</keyword>
<accession>A0A1H8PK35</accession>